<dbReference type="EMBL" id="MN739899">
    <property type="protein sequence ID" value="QHT76640.1"/>
    <property type="molecule type" value="Genomic_DNA"/>
</dbReference>
<dbReference type="InterPro" id="IPR044632">
    <property type="entry name" value="DNAJC25-like"/>
</dbReference>
<dbReference type="PANTHER" id="PTHR44176:SF1">
    <property type="entry name" value="DNAJ HOMOLOG SUBFAMILY C MEMBER 25"/>
    <property type="match status" value="1"/>
</dbReference>
<feature type="coiled-coil region" evidence="6">
    <location>
        <begin position="93"/>
        <end position="120"/>
    </location>
</feature>
<evidence type="ECO:0000256" key="3">
    <source>
        <dbReference type="ARBA" id="ARBA00022989"/>
    </source>
</evidence>
<dbReference type="AlphaFoldDB" id="A0A6C0H8F0"/>
<dbReference type="PRINTS" id="PR00625">
    <property type="entry name" value="JDOMAIN"/>
</dbReference>
<protein>
    <recommendedName>
        <fullName evidence="7">J domain-containing protein</fullName>
    </recommendedName>
</protein>
<dbReference type="InterPro" id="IPR036869">
    <property type="entry name" value="J_dom_sf"/>
</dbReference>
<dbReference type="SMART" id="SM00271">
    <property type="entry name" value="DnaJ"/>
    <property type="match status" value="1"/>
</dbReference>
<evidence type="ECO:0000256" key="2">
    <source>
        <dbReference type="ARBA" id="ARBA00022692"/>
    </source>
</evidence>
<name>A0A6C0H8F0_9ZZZZ</name>
<evidence type="ECO:0000256" key="5">
    <source>
        <dbReference type="ARBA" id="ARBA00023186"/>
    </source>
</evidence>
<dbReference type="PANTHER" id="PTHR44176">
    <property type="entry name" value="DNAJ HOMOLOG SUBFAMILY C MEMBER 25"/>
    <property type="match status" value="1"/>
</dbReference>
<dbReference type="CDD" id="cd06257">
    <property type="entry name" value="DnaJ"/>
    <property type="match status" value="1"/>
</dbReference>
<comment type="subcellular location">
    <subcellularLocation>
        <location evidence="1">Membrane</location>
        <topology evidence="1">Multi-pass membrane protein</topology>
    </subcellularLocation>
</comment>
<dbReference type="GO" id="GO:0006457">
    <property type="term" value="P:protein folding"/>
    <property type="evidence" value="ECO:0007669"/>
    <property type="project" value="InterPro"/>
</dbReference>
<keyword evidence="2" id="KW-0812">Transmembrane</keyword>
<keyword evidence="6" id="KW-0175">Coiled coil</keyword>
<dbReference type="SUPFAM" id="SSF46565">
    <property type="entry name" value="Chaperone J-domain"/>
    <property type="match status" value="1"/>
</dbReference>
<evidence type="ECO:0000256" key="4">
    <source>
        <dbReference type="ARBA" id="ARBA00023136"/>
    </source>
</evidence>
<keyword evidence="4" id="KW-0472">Membrane</keyword>
<proteinExistence type="predicted"/>
<keyword evidence="3" id="KW-1133">Transmembrane helix</keyword>
<dbReference type="Gene3D" id="1.10.287.110">
    <property type="entry name" value="DnaJ domain"/>
    <property type="match status" value="1"/>
</dbReference>
<evidence type="ECO:0000256" key="1">
    <source>
        <dbReference type="ARBA" id="ARBA00004141"/>
    </source>
</evidence>
<dbReference type="PROSITE" id="PS50076">
    <property type="entry name" value="DNAJ_2"/>
    <property type="match status" value="1"/>
</dbReference>
<organism evidence="8">
    <name type="scientific">viral metagenome</name>
    <dbReference type="NCBI Taxonomy" id="1070528"/>
    <lineage>
        <taxon>unclassified sequences</taxon>
        <taxon>metagenomes</taxon>
        <taxon>organismal metagenomes</taxon>
    </lineage>
</organism>
<dbReference type="InterPro" id="IPR001623">
    <property type="entry name" value="DnaJ_domain"/>
</dbReference>
<reference evidence="8" key="1">
    <citation type="journal article" date="2020" name="Nature">
        <title>Giant virus diversity and host interactions through global metagenomics.</title>
        <authorList>
            <person name="Schulz F."/>
            <person name="Roux S."/>
            <person name="Paez-Espino D."/>
            <person name="Jungbluth S."/>
            <person name="Walsh D.A."/>
            <person name="Denef V.J."/>
            <person name="McMahon K.D."/>
            <person name="Konstantinidis K.T."/>
            <person name="Eloe-Fadrosh E.A."/>
            <person name="Kyrpides N.C."/>
            <person name="Woyke T."/>
        </authorList>
    </citation>
    <scope>NUCLEOTIDE SEQUENCE</scope>
    <source>
        <strain evidence="8">GVMAG-M-3300023179-82</strain>
    </source>
</reference>
<evidence type="ECO:0000313" key="8">
    <source>
        <dbReference type="EMBL" id="QHT76640.1"/>
    </source>
</evidence>
<keyword evidence="5" id="KW-0143">Chaperone</keyword>
<dbReference type="Pfam" id="PF00226">
    <property type="entry name" value="DnaJ"/>
    <property type="match status" value="1"/>
</dbReference>
<evidence type="ECO:0000259" key="7">
    <source>
        <dbReference type="PROSITE" id="PS50076"/>
    </source>
</evidence>
<evidence type="ECO:0000256" key="6">
    <source>
        <dbReference type="SAM" id="Coils"/>
    </source>
</evidence>
<feature type="domain" description="J" evidence="7">
    <location>
        <begin position="8"/>
        <end position="71"/>
    </location>
</feature>
<sequence>MFSHLKYNLYEILNVSNTSNSNIIRKQYLKLIKNFHPDKNSSIEMNIYYHIIEAKNILLDEDIRKLYDNFIDPTIETFDELKTNYKNYNNISNITLSEAKQEFNNKLDELEKKHNIHNININQDITKIKYNNDIIIDKEDIKDSKEFNNKFDNNKLTGLVKTQIIELSNINNAYDTLLVDNYSNIEDIDKLYVEDSIDNNLFSSLDRAFVLQPLLTNK</sequence>
<dbReference type="GO" id="GO:0005789">
    <property type="term" value="C:endoplasmic reticulum membrane"/>
    <property type="evidence" value="ECO:0007669"/>
    <property type="project" value="TreeGrafter"/>
</dbReference>
<accession>A0A6C0H8F0</accession>